<evidence type="ECO:0000256" key="3">
    <source>
        <dbReference type="ARBA" id="ARBA00023157"/>
    </source>
</evidence>
<evidence type="ECO:0000313" key="8">
    <source>
        <dbReference type="Proteomes" id="UP001251085"/>
    </source>
</evidence>
<name>A0ABU3EIS6_9RHOB</name>
<keyword evidence="2" id="KW-0560">Oxidoreductase</keyword>
<sequence length="212" mass="22875">MQPIGRRNLIRGGLLVAGAFATGALPAIARDNPMPEDLRKALEHAPNTPVLGNPKGDITLTEFFDYNCPYCRTSVKDVHALIAQDKTLRVVFHEWPVFGEGSVFSSKASLAALKQGKYWQFHTALMAIDGKADQASATAVAKQVGLDMERLHADMESSEVLSHIDQSMLLADHMGLTGTPTFIAGDEGLFGKQSLSQLRGLVSRGRATLAES</sequence>
<dbReference type="PANTHER" id="PTHR13887:SF14">
    <property type="entry name" value="DISULFIDE BOND FORMATION PROTEIN D"/>
    <property type="match status" value="1"/>
</dbReference>
<dbReference type="EMBL" id="JAVRQI010000018">
    <property type="protein sequence ID" value="MDT1064151.1"/>
    <property type="molecule type" value="Genomic_DNA"/>
</dbReference>
<feature type="domain" description="DSBA-like thioredoxin" evidence="6">
    <location>
        <begin position="59"/>
        <end position="200"/>
    </location>
</feature>
<evidence type="ECO:0000256" key="5">
    <source>
        <dbReference type="SAM" id="SignalP"/>
    </source>
</evidence>
<dbReference type="Gene3D" id="3.40.30.10">
    <property type="entry name" value="Glutaredoxin"/>
    <property type="match status" value="1"/>
</dbReference>
<keyword evidence="8" id="KW-1185">Reference proteome</keyword>
<protein>
    <submittedName>
        <fullName evidence="7">DsbA family protein</fullName>
    </submittedName>
</protein>
<proteinExistence type="predicted"/>
<gene>
    <name evidence="7" type="ORF">RM190_19975</name>
</gene>
<evidence type="ECO:0000259" key="6">
    <source>
        <dbReference type="Pfam" id="PF01323"/>
    </source>
</evidence>
<dbReference type="RefSeq" id="WP_311761239.1">
    <property type="nucleotide sequence ID" value="NZ_JAVRQI010000018.1"/>
</dbReference>
<evidence type="ECO:0000256" key="1">
    <source>
        <dbReference type="ARBA" id="ARBA00022729"/>
    </source>
</evidence>
<dbReference type="CDD" id="cd03023">
    <property type="entry name" value="DsbA_Com1_like"/>
    <property type="match status" value="1"/>
</dbReference>
<evidence type="ECO:0000313" key="7">
    <source>
        <dbReference type="EMBL" id="MDT1064151.1"/>
    </source>
</evidence>
<reference evidence="8" key="1">
    <citation type="submission" date="2023-07" db="EMBL/GenBank/DDBJ databases">
        <title>Characterization of two Paracoccaceae strains isolated from Phycosphere and proposal of Xinfangfangia lacusdiani sp. nov.</title>
        <authorList>
            <person name="Deng Y."/>
            <person name="Zhang Y.Q."/>
        </authorList>
    </citation>
    <scope>NUCLEOTIDE SEQUENCE [LARGE SCALE GENOMIC DNA]</scope>
    <source>
        <strain evidence="8">CPCC 101403</strain>
    </source>
</reference>
<feature type="chain" id="PRO_5046196325" evidence="5">
    <location>
        <begin position="30"/>
        <end position="212"/>
    </location>
</feature>
<keyword evidence="1 5" id="KW-0732">Signal</keyword>
<evidence type="ECO:0000256" key="2">
    <source>
        <dbReference type="ARBA" id="ARBA00023002"/>
    </source>
</evidence>
<dbReference type="SUPFAM" id="SSF52833">
    <property type="entry name" value="Thioredoxin-like"/>
    <property type="match status" value="1"/>
</dbReference>
<dbReference type="Proteomes" id="UP001251085">
    <property type="component" value="Unassembled WGS sequence"/>
</dbReference>
<dbReference type="InterPro" id="IPR006311">
    <property type="entry name" value="TAT_signal"/>
</dbReference>
<accession>A0ABU3EIS6</accession>
<dbReference type="PANTHER" id="PTHR13887">
    <property type="entry name" value="GLUTATHIONE S-TRANSFERASE KAPPA"/>
    <property type="match status" value="1"/>
</dbReference>
<comment type="caution">
    <text evidence="7">The sequence shown here is derived from an EMBL/GenBank/DDBJ whole genome shotgun (WGS) entry which is preliminary data.</text>
</comment>
<organism evidence="7 8">
    <name type="scientific">Paracoccus broussonetiae</name>
    <dbReference type="NCBI Taxonomy" id="3075834"/>
    <lineage>
        <taxon>Bacteria</taxon>
        <taxon>Pseudomonadati</taxon>
        <taxon>Pseudomonadota</taxon>
        <taxon>Alphaproteobacteria</taxon>
        <taxon>Rhodobacterales</taxon>
        <taxon>Paracoccaceae</taxon>
        <taxon>Paracoccus</taxon>
    </lineage>
</organism>
<dbReference type="InterPro" id="IPR036249">
    <property type="entry name" value="Thioredoxin-like_sf"/>
</dbReference>
<dbReference type="Pfam" id="PF01323">
    <property type="entry name" value="DSBA"/>
    <property type="match status" value="1"/>
</dbReference>
<evidence type="ECO:0000256" key="4">
    <source>
        <dbReference type="ARBA" id="ARBA00023284"/>
    </source>
</evidence>
<keyword evidence="4" id="KW-0676">Redox-active center</keyword>
<dbReference type="InterPro" id="IPR001853">
    <property type="entry name" value="DSBA-like_thioredoxin_dom"/>
</dbReference>
<feature type="signal peptide" evidence="5">
    <location>
        <begin position="1"/>
        <end position="29"/>
    </location>
</feature>
<keyword evidence="3" id="KW-1015">Disulfide bond</keyword>
<dbReference type="PROSITE" id="PS51318">
    <property type="entry name" value="TAT"/>
    <property type="match status" value="1"/>
</dbReference>